<feature type="domain" description="NADH:flavin oxidoreductase/NADH oxidase N-terminal" evidence="6">
    <location>
        <begin position="4"/>
        <end position="340"/>
    </location>
</feature>
<gene>
    <name evidence="7" type="ORF">ACE1CI_17830</name>
</gene>
<comment type="caution">
    <text evidence="7">The sequence shown here is derived from an EMBL/GenBank/DDBJ whole genome shotgun (WGS) entry which is preliminary data.</text>
</comment>
<evidence type="ECO:0000259" key="6">
    <source>
        <dbReference type="Pfam" id="PF00724"/>
    </source>
</evidence>
<organism evidence="7 8">
    <name type="scientific">Floridaenema flaviceps BLCC-F50</name>
    <dbReference type="NCBI Taxonomy" id="3153642"/>
    <lineage>
        <taxon>Bacteria</taxon>
        <taxon>Bacillati</taxon>
        <taxon>Cyanobacteriota</taxon>
        <taxon>Cyanophyceae</taxon>
        <taxon>Oscillatoriophycideae</taxon>
        <taxon>Aerosakkonematales</taxon>
        <taxon>Aerosakkonemataceae</taxon>
        <taxon>Floridanema</taxon>
        <taxon>Floridanema flaviceps</taxon>
    </lineage>
</organism>
<evidence type="ECO:0000256" key="1">
    <source>
        <dbReference type="ARBA" id="ARBA00001917"/>
    </source>
</evidence>
<accession>A0ABV4XSU9</accession>
<evidence type="ECO:0000256" key="4">
    <source>
        <dbReference type="ARBA" id="ARBA00022857"/>
    </source>
</evidence>
<proteinExistence type="predicted"/>
<protein>
    <submittedName>
        <fullName evidence="7">NADH:flavin oxidoreductase/NADH oxidase</fullName>
    </submittedName>
</protein>
<comment type="cofactor">
    <cofactor evidence="1">
        <name>FMN</name>
        <dbReference type="ChEBI" id="CHEBI:58210"/>
    </cofactor>
</comment>
<evidence type="ECO:0000313" key="8">
    <source>
        <dbReference type="Proteomes" id="UP001576784"/>
    </source>
</evidence>
<dbReference type="PANTHER" id="PTHR43303:SF4">
    <property type="entry name" value="NADPH DEHYDROGENASE C23G7.10C-RELATED"/>
    <property type="match status" value="1"/>
</dbReference>
<dbReference type="EMBL" id="JBHFNR010000130">
    <property type="protein sequence ID" value="MFB2894773.1"/>
    <property type="molecule type" value="Genomic_DNA"/>
</dbReference>
<evidence type="ECO:0000256" key="2">
    <source>
        <dbReference type="ARBA" id="ARBA00022630"/>
    </source>
</evidence>
<evidence type="ECO:0000256" key="3">
    <source>
        <dbReference type="ARBA" id="ARBA00022643"/>
    </source>
</evidence>
<dbReference type="Proteomes" id="UP001576784">
    <property type="component" value="Unassembled WGS sequence"/>
</dbReference>
<name>A0ABV4XSU9_9CYAN</name>
<reference evidence="7 8" key="1">
    <citation type="submission" date="2024-09" db="EMBL/GenBank/DDBJ databases">
        <title>Floridaenema gen nov. (Aerosakkonemataceae, Aerosakkonematales ord. nov., Cyanobacteria) from benthic tropical and subtropical fresh waters, with the description of four new species.</title>
        <authorList>
            <person name="Moretto J.A."/>
            <person name="Berthold D.E."/>
            <person name="Lefler F.W."/>
            <person name="Huang I.-S."/>
            <person name="Laughinghouse H. IV."/>
        </authorList>
    </citation>
    <scope>NUCLEOTIDE SEQUENCE [LARGE SCALE GENOMIC DNA]</scope>
    <source>
        <strain evidence="7 8">BLCC-F50</strain>
    </source>
</reference>
<dbReference type="SUPFAM" id="SSF51395">
    <property type="entry name" value="FMN-linked oxidoreductases"/>
    <property type="match status" value="1"/>
</dbReference>
<evidence type="ECO:0000313" key="7">
    <source>
        <dbReference type="EMBL" id="MFB2894773.1"/>
    </source>
</evidence>
<dbReference type="InterPro" id="IPR013785">
    <property type="entry name" value="Aldolase_TIM"/>
</dbReference>
<dbReference type="CDD" id="cd02932">
    <property type="entry name" value="OYE_YqiM_FMN"/>
    <property type="match status" value="1"/>
</dbReference>
<sequence length="354" mass="38639">MPHLFEPFNQRGVTSRNRIAVSPMCQYSSQDGFANDWHLVHLVSRAVGGAGILIAEAAAVEPEGRITPQDLGIWQDAQIEMLARIVELIHGNGAIVGTQLAHAGRKASTTPPWEGGNVIPESQGGWAVVAPSAIPFKPDRPDPIALSTEAIQKLTQSFVDAAKRSLTAGFDLIEIHAAHGYLLHEFLSPLSNHRNDEYGGSFENRIRFLCEVVQAVRNVLPDRTPLWVRISATDWVPNGWDIEQSVELCSKLSSLGVDLIDCSSGAIVPGEQIPTGAGYQTPFADRIRREANIATGAVGMITSPAQADHIIRTGQADIVLLAREMLRDPYWAMRAAKQLHQSVPSPVQYRRAWS</sequence>
<evidence type="ECO:0000256" key="5">
    <source>
        <dbReference type="ARBA" id="ARBA00023002"/>
    </source>
</evidence>
<dbReference type="RefSeq" id="WP_413264417.1">
    <property type="nucleotide sequence ID" value="NZ_JBHFNR010000130.1"/>
</dbReference>
<keyword evidence="2" id="KW-0285">Flavoprotein</keyword>
<dbReference type="Pfam" id="PF00724">
    <property type="entry name" value="Oxidored_FMN"/>
    <property type="match status" value="1"/>
</dbReference>
<dbReference type="Gene3D" id="3.20.20.70">
    <property type="entry name" value="Aldolase class I"/>
    <property type="match status" value="1"/>
</dbReference>
<dbReference type="InterPro" id="IPR044152">
    <property type="entry name" value="YqjM-like"/>
</dbReference>
<dbReference type="PANTHER" id="PTHR43303">
    <property type="entry name" value="NADPH DEHYDROGENASE C23G7.10C-RELATED"/>
    <property type="match status" value="1"/>
</dbReference>
<keyword evidence="8" id="KW-1185">Reference proteome</keyword>
<keyword evidence="3" id="KW-0288">FMN</keyword>
<keyword evidence="4" id="KW-0521">NADP</keyword>
<dbReference type="InterPro" id="IPR001155">
    <property type="entry name" value="OxRdtase_FMN_N"/>
</dbReference>
<keyword evidence="5" id="KW-0560">Oxidoreductase</keyword>